<evidence type="ECO:0000259" key="3">
    <source>
        <dbReference type="Pfam" id="PF01471"/>
    </source>
</evidence>
<dbReference type="Proteomes" id="UP000305906">
    <property type="component" value="Unassembled WGS sequence"/>
</dbReference>
<feature type="transmembrane region" description="Helical" evidence="2">
    <location>
        <begin position="181"/>
        <end position="205"/>
    </location>
</feature>
<keyword evidence="2" id="KW-0812">Transmembrane</keyword>
<dbReference type="InterPro" id="IPR002477">
    <property type="entry name" value="Peptidoglycan-bd-like"/>
</dbReference>
<dbReference type="Gene3D" id="1.10.101.10">
    <property type="entry name" value="PGBD-like superfamily/PGBD"/>
    <property type="match status" value="1"/>
</dbReference>
<feature type="compositionally biased region" description="Basic and acidic residues" evidence="1">
    <location>
        <begin position="352"/>
        <end position="377"/>
    </location>
</feature>
<feature type="region of interest" description="Disordered" evidence="1">
    <location>
        <begin position="205"/>
        <end position="318"/>
    </location>
</feature>
<keyword evidence="2" id="KW-0472">Membrane</keyword>
<keyword evidence="2" id="KW-1133">Transmembrane helix</keyword>
<comment type="caution">
    <text evidence="4">The sequence shown here is derived from an EMBL/GenBank/DDBJ whole genome shotgun (WGS) entry which is preliminary data.</text>
</comment>
<feature type="compositionally biased region" description="Low complexity" evidence="1">
    <location>
        <begin position="255"/>
        <end position="288"/>
    </location>
</feature>
<feature type="compositionally biased region" description="Polar residues" evidence="1">
    <location>
        <begin position="332"/>
        <end position="349"/>
    </location>
</feature>
<keyword evidence="5" id="KW-1185">Reference proteome</keyword>
<feature type="domain" description="Peptidoglycan binding-like" evidence="3">
    <location>
        <begin position="311"/>
        <end position="368"/>
    </location>
</feature>
<accession>A0A5R9G182</accession>
<dbReference type="AlphaFoldDB" id="A0A5R9G182"/>
<feature type="compositionally biased region" description="Low complexity" evidence="1">
    <location>
        <begin position="62"/>
        <end position="77"/>
    </location>
</feature>
<dbReference type="RefSeq" id="WP_138043710.1">
    <property type="nucleotide sequence ID" value="NZ_VBZC01000004.1"/>
</dbReference>
<feature type="compositionally biased region" description="Polar residues" evidence="1">
    <location>
        <begin position="379"/>
        <end position="392"/>
    </location>
</feature>
<dbReference type="SUPFAM" id="SSF47090">
    <property type="entry name" value="PGBD-like"/>
    <property type="match status" value="1"/>
</dbReference>
<dbReference type="Pfam" id="PF01471">
    <property type="entry name" value="PG_binding_1"/>
    <property type="match status" value="1"/>
</dbReference>
<dbReference type="EMBL" id="VBZC01000004">
    <property type="protein sequence ID" value="TLS47258.1"/>
    <property type="molecule type" value="Genomic_DNA"/>
</dbReference>
<dbReference type="InterPro" id="IPR036366">
    <property type="entry name" value="PGBDSf"/>
</dbReference>
<evidence type="ECO:0000256" key="1">
    <source>
        <dbReference type="SAM" id="MobiDB-lite"/>
    </source>
</evidence>
<feature type="region of interest" description="Disordered" evidence="1">
    <location>
        <begin position="147"/>
        <end position="178"/>
    </location>
</feature>
<name>A0A5R9G182_9ACTN</name>
<evidence type="ECO:0000313" key="5">
    <source>
        <dbReference type="Proteomes" id="UP000305906"/>
    </source>
</evidence>
<proteinExistence type="predicted"/>
<feature type="compositionally biased region" description="Pro residues" evidence="1">
    <location>
        <begin position="240"/>
        <end position="254"/>
    </location>
</feature>
<feature type="region of interest" description="Disordered" evidence="1">
    <location>
        <begin position="61"/>
        <end position="132"/>
    </location>
</feature>
<feature type="region of interest" description="Disordered" evidence="1">
    <location>
        <begin position="1"/>
        <end position="23"/>
    </location>
</feature>
<feature type="region of interest" description="Disordered" evidence="1">
    <location>
        <begin position="331"/>
        <end position="392"/>
    </location>
</feature>
<dbReference type="InterPro" id="IPR036365">
    <property type="entry name" value="PGBD-like_sf"/>
</dbReference>
<gene>
    <name evidence="4" type="ORF">FE633_04225</name>
</gene>
<evidence type="ECO:0000313" key="4">
    <source>
        <dbReference type="EMBL" id="TLS47258.1"/>
    </source>
</evidence>
<reference evidence="4 5" key="1">
    <citation type="submission" date="2019-05" db="EMBL/GenBank/DDBJ databases">
        <title>Streptomyces sp. NEAU-C151, a novel actinomycete isolated from soil.</title>
        <authorList>
            <person name="Han L."/>
            <person name="Jiang H."/>
        </authorList>
    </citation>
    <scope>NUCLEOTIDE SEQUENCE [LARGE SCALE GENOMIC DNA]</scope>
    <source>
        <strain evidence="4 5">NEAU-C151</strain>
    </source>
</reference>
<sequence>MSDRHEHVCPECGAPRAQGGAPSCVCAQRAADALLETRSAEAAVAEDFNPLRIRPYVDLGADEGPLAADADAGAPRPLSEPGEQPGASVAPHQPESPSAPGAPRASEPSADPTAASTVSAPLVPAATPPDTADLRLFETQALAPEPVTASMLGAAPGPVPEPLPASLPQEPSEGGGRRRRFALVGAGAIAVVVAAAGFASGLFTYETPSRNSAHPDDIRASVPDATEPEPSSPSATKSPTRPPASAVPPAPPAPSSTSASPSARKPTTSASPSATAPTTRPPSTARPTDSGPASSQGTPEGDNPVLRPGDRGSEVTELQLRLSQLALFTGDANGTYNTRTENAVRTFQSGRGLREEPGVYGAETRERLESETAEPRGRNTVTPSNSRSQQVP</sequence>
<evidence type="ECO:0000256" key="2">
    <source>
        <dbReference type="SAM" id="Phobius"/>
    </source>
</evidence>
<organism evidence="4 5">
    <name type="scientific">Streptomyces montanus</name>
    <dbReference type="NCBI Taxonomy" id="2580423"/>
    <lineage>
        <taxon>Bacteria</taxon>
        <taxon>Bacillati</taxon>
        <taxon>Actinomycetota</taxon>
        <taxon>Actinomycetes</taxon>
        <taxon>Kitasatosporales</taxon>
        <taxon>Streptomycetaceae</taxon>
        <taxon>Streptomyces</taxon>
    </lineage>
</organism>
<protein>
    <submittedName>
        <fullName evidence="4">Peptidoglycan-binding protein</fullName>
    </submittedName>
</protein>